<dbReference type="InterPro" id="IPR046825">
    <property type="entry name" value="PDH_C"/>
</dbReference>
<dbReference type="InterPro" id="IPR036291">
    <property type="entry name" value="NAD(P)-bd_dom_sf"/>
</dbReference>
<keyword evidence="2" id="KW-0560">Oxidoreductase</keyword>
<dbReference type="Proteomes" id="UP001180973">
    <property type="component" value="Unassembled WGS sequence"/>
</dbReference>
<dbReference type="PANTHER" id="PTHR21363">
    <property type="entry name" value="PREPHENATE DEHYDROGENASE"/>
    <property type="match status" value="1"/>
</dbReference>
<comment type="similarity">
    <text evidence="1">Belongs to the prephenate/arogenate dehydrogenase family.</text>
</comment>
<gene>
    <name evidence="4" type="ORF">RM555_29995</name>
</gene>
<protein>
    <submittedName>
        <fullName evidence="4">Prephenate dehydrogenase/arogenate dehydrogenase family protein</fullName>
    </submittedName>
</protein>
<sequence>MVDSSRGRPRVAVVGTGLIGGSVLLRLHEAGLDVAGWDPDRATRADGRARGITFPDDLGGAVRDRDVVFLCGPLPSLPETLLTVAKHAGDGCVLTDVGSTKGAVAAFAGANGLTDRFVPGHPMAGTERSGLAAAVPALFEGGAWVLCPAAEGIGPFRMLSGLIVDVFAARVVPMSPAVHDSVVALSSHIPHLLAGSLAGAVAKSDLRDAVLGLAAGSFRDGTRVAGTPARRTADMLFDNREQVVRQLGQVAAFLDGLASALRDQDIDALVGHIEGARDLRTVLFDRDLLAHRQEFPADGDHRAEVEFLLELGAAGGHLTGCRVDGDRVAYTGHLPATAHSA</sequence>
<organism evidence="4 5">
    <name type="scientific">Micromonospora reichwaldensis</name>
    <dbReference type="NCBI Taxonomy" id="3075516"/>
    <lineage>
        <taxon>Bacteria</taxon>
        <taxon>Bacillati</taxon>
        <taxon>Actinomycetota</taxon>
        <taxon>Actinomycetes</taxon>
        <taxon>Micromonosporales</taxon>
        <taxon>Micromonosporaceae</taxon>
        <taxon>Micromonospora</taxon>
    </lineage>
</organism>
<dbReference type="SUPFAM" id="SSF51735">
    <property type="entry name" value="NAD(P)-binding Rossmann-fold domains"/>
    <property type="match status" value="1"/>
</dbReference>
<name>A0ABU2X5V1_9ACTN</name>
<dbReference type="PROSITE" id="PS51176">
    <property type="entry name" value="PDH_ADH"/>
    <property type="match status" value="1"/>
</dbReference>
<feature type="domain" description="Prephenate/arogenate dehydrogenase" evidence="3">
    <location>
        <begin position="9"/>
        <end position="291"/>
    </location>
</feature>
<dbReference type="Gene3D" id="3.40.50.720">
    <property type="entry name" value="NAD(P)-binding Rossmann-like Domain"/>
    <property type="match status" value="1"/>
</dbReference>
<dbReference type="PANTHER" id="PTHR21363:SF0">
    <property type="entry name" value="PREPHENATE DEHYDROGENASE [NADP(+)]"/>
    <property type="match status" value="1"/>
</dbReference>
<evidence type="ECO:0000256" key="2">
    <source>
        <dbReference type="ARBA" id="ARBA00023002"/>
    </source>
</evidence>
<evidence type="ECO:0000313" key="5">
    <source>
        <dbReference type="Proteomes" id="UP001180973"/>
    </source>
</evidence>
<evidence type="ECO:0000256" key="1">
    <source>
        <dbReference type="ARBA" id="ARBA00007964"/>
    </source>
</evidence>
<dbReference type="EMBL" id="JAVRFL010000059">
    <property type="protein sequence ID" value="MDT0533229.1"/>
    <property type="molecule type" value="Genomic_DNA"/>
</dbReference>
<evidence type="ECO:0000259" key="3">
    <source>
        <dbReference type="PROSITE" id="PS51176"/>
    </source>
</evidence>
<accession>A0ABU2X5V1</accession>
<dbReference type="InterPro" id="IPR003099">
    <property type="entry name" value="Prephen_DH"/>
</dbReference>
<evidence type="ECO:0000313" key="4">
    <source>
        <dbReference type="EMBL" id="MDT0533229.1"/>
    </source>
</evidence>
<dbReference type="SUPFAM" id="SSF48179">
    <property type="entry name" value="6-phosphogluconate dehydrogenase C-terminal domain-like"/>
    <property type="match status" value="1"/>
</dbReference>
<reference evidence="4" key="1">
    <citation type="submission" date="2023-09" db="EMBL/GenBank/DDBJ databases">
        <title>30 novel species of actinomycetes from the DSMZ collection.</title>
        <authorList>
            <person name="Nouioui I."/>
        </authorList>
    </citation>
    <scope>NUCLEOTIDE SEQUENCE</scope>
    <source>
        <strain evidence="4">DSM 115977</strain>
    </source>
</reference>
<dbReference type="Gene3D" id="1.10.3660.10">
    <property type="entry name" value="6-phosphogluconate dehydrogenase C-terminal like domain"/>
    <property type="match status" value="1"/>
</dbReference>
<keyword evidence="5" id="KW-1185">Reference proteome</keyword>
<dbReference type="Pfam" id="PF02153">
    <property type="entry name" value="PDH_N"/>
    <property type="match status" value="1"/>
</dbReference>
<dbReference type="InterPro" id="IPR046826">
    <property type="entry name" value="PDH_N"/>
</dbReference>
<proteinExistence type="inferred from homology"/>
<dbReference type="InterPro" id="IPR050812">
    <property type="entry name" value="Preph/Arog_dehydrog"/>
</dbReference>
<dbReference type="InterPro" id="IPR008927">
    <property type="entry name" value="6-PGluconate_DH-like_C_sf"/>
</dbReference>
<comment type="caution">
    <text evidence="4">The sequence shown here is derived from an EMBL/GenBank/DDBJ whole genome shotgun (WGS) entry which is preliminary data.</text>
</comment>
<dbReference type="RefSeq" id="WP_311414864.1">
    <property type="nucleotide sequence ID" value="NZ_JAVRFL010000059.1"/>
</dbReference>
<dbReference type="Pfam" id="PF20463">
    <property type="entry name" value="PDH_C"/>
    <property type="match status" value="1"/>
</dbReference>